<sequence>MVAQQKSLLLLEKQGAFAVRETEIPKPGAGELLVEIHATALNPVDWKIQVYGIFIENFPAVLGTDSAGVVKEVGEGVTNFAVGDKVYVCLGVTGFSCR</sequence>
<name>A0ACC1RI75_9APHY</name>
<reference evidence="1" key="1">
    <citation type="submission" date="2022-07" db="EMBL/GenBank/DDBJ databases">
        <title>Genome Sequence of Phlebia brevispora.</title>
        <authorList>
            <person name="Buettner E."/>
        </authorList>
    </citation>
    <scope>NUCLEOTIDE SEQUENCE</scope>
    <source>
        <strain evidence="1">MPL23</strain>
    </source>
</reference>
<gene>
    <name evidence="1" type="ORF">NM688_g9213</name>
</gene>
<evidence type="ECO:0000313" key="1">
    <source>
        <dbReference type="EMBL" id="KAJ3520061.1"/>
    </source>
</evidence>
<organism evidence="1 2">
    <name type="scientific">Phlebia brevispora</name>
    <dbReference type="NCBI Taxonomy" id="194682"/>
    <lineage>
        <taxon>Eukaryota</taxon>
        <taxon>Fungi</taxon>
        <taxon>Dikarya</taxon>
        <taxon>Basidiomycota</taxon>
        <taxon>Agaricomycotina</taxon>
        <taxon>Agaricomycetes</taxon>
        <taxon>Polyporales</taxon>
        <taxon>Meruliaceae</taxon>
        <taxon>Phlebia</taxon>
    </lineage>
</organism>
<keyword evidence="2" id="KW-1185">Reference proteome</keyword>
<accession>A0ACC1RI75</accession>
<evidence type="ECO:0000313" key="2">
    <source>
        <dbReference type="Proteomes" id="UP001148662"/>
    </source>
</evidence>
<comment type="caution">
    <text evidence="1">The sequence shown here is derived from an EMBL/GenBank/DDBJ whole genome shotgun (WGS) entry which is preliminary data.</text>
</comment>
<protein>
    <submittedName>
        <fullName evidence="1">Uncharacterized protein</fullName>
    </submittedName>
</protein>
<dbReference type="EMBL" id="JANHOG010002778">
    <property type="protein sequence ID" value="KAJ3520061.1"/>
    <property type="molecule type" value="Genomic_DNA"/>
</dbReference>
<proteinExistence type="predicted"/>
<dbReference type="Proteomes" id="UP001148662">
    <property type="component" value="Unassembled WGS sequence"/>
</dbReference>